<keyword evidence="1" id="KW-1133">Transmembrane helix</keyword>
<dbReference type="Pfam" id="PF12773">
    <property type="entry name" value="DZR"/>
    <property type="match status" value="1"/>
</dbReference>
<evidence type="ECO:0000313" key="3">
    <source>
        <dbReference type="EMBL" id="CAB4334599.1"/>
    </source>
</evidence>
<keyword evidence="1" id="KW-0472">Membrane</keyword>
<dbReference type="InterPro" id="IPR025874">
    <property type="entry name" value="DZR"/>
</dbReference>
<evidence type="ECO:0000259" key="2">
    <source>
        <dbReference type="Pfam" id="PF12773"/>
    </source>
</evidence>
<name>A0A6J5Z2C3_9ZZZZ</name>
<gene>
    <name evidence="3" type="ORF">UFOPK3547_00078</name>
</gene>
<accession>A0A6J5Z2C3</accession>
<protein>
    <submittedName>
        <fullName evidence="3">Unannotated protein</fullName>
    </submittedName>
</protein>
<proteinExistence type="predicted"/>
<feature type="transmembrane region" description="Helical" evidence="1">
    <location>
        <begin position="6"/>
        <end position="24"/>
    </location>
</feature>
<keyword evidence="1" id="KW-0812">Transmembrane</keyword>
<reference evidence="3" key="1">
    <citation type="submission" date="2020-05" db="EMBL/GenBank/DDBJ databases">
        <authorList>
            <person name="Chiriac C."/>
            <person name="Salcher M."/>
            <person name="Ghai R."/>
            <person name="Kavagutti S V."/>
        </authorList>
    </citation>
    <scope>NUCLEOTIDE SEQUENCE</scope>
</reference>
<organism evidence="3">
    <name type="scientific">freshwater metagenome</name>
    <dbReference type="NCBI Taxonomy" id="449393"/>
    <lineage>
        <taxon>unclassified sequences</taxon>
        <taxon>metagenomes</taxon>
        <taxon>ecological metagenomes</taxon>
    </lineage>
</organism>
<feature type="domain" description="DZANK-type" evidence="2">
    <location>
        <begin position="55"/>
        <end position="98"/>
    </location>
</feature>
<sequence>MLIRSAAAAALIFPLVGTVVYVIVRPPEYIEDRVERELEMQAAAARLASTDYQACPHCEEIVAGDFLRCPHCMRKLRDSCAGCNRPLDPDWLLCPYCESEIEGVTPAAKPRLRGGRDTGRHEETVIVEEEVSFDDAFADTVFEEQLEEPIRVDDSDQPR</sequence>
<dbReference type="AlphaFoldDB" id="A0A6J5Z2C3"/>
<dbReference type="EMBL" id="CAESAN010000004">
    <property type="protein sequence ID" value="CAB4334599.1"/>
    <property type="molecule type" value="Genomic_DNA"/>
</dbReference>
<evidence type="ECO:0000256" key="1">
    <source>
        <dbReference type="SAM" id="Phobius"/>
    </source>
</evidence>